<keyword evidence="2" id="KW-1133">Transmembrane helix</keyword>
<feature type="region of interest" description="Disordered" evidence="1">
    <location>
        <begin position="40"/>
        <end position="61"/>
    </location>
</feature>
<gene>
    <name evidence="3" type="ORF">FVE85_3010</name>
</gene>
<dbReference type="OrthoDB" id="10608917at2759"/>
<evidence type="ECO:0000256" key="2">
    <source>
        <dbReference type="SAM" id="Phobius"/>
    </source>
</evidence>
<protein>
    <submittedName>
        <fullName evidence="3">Uncharacterized protein</fullName>
    </submittedName>
</protein>
<reference evidence="4" key="1">
    <citation type="journal article" date="2019" name="Nat. Commun.">
        <title>Expansion of phycobilisome linker gene families in mesophilic red algae.</title>
        <authorList>
            <person name="Lee J."/>
            <person name="Kim D."/>
            <person name="Bhattacharya D."/>
            <person name="Yoon H.S."/>
        </authorList>
    </citation>
    <scope>NUCLEOTIDE SEQUENCE [LARGE SCALE GENOMIC DNA]</scope>
    <source>
        <strain evidence="4">CCMP 1328</strain>
    </source>
</reference>
<proteinExistence type="predicted"/>
<dbReference type="Proteomes" id="UP000324585">
    <property type="component" value="Unassembled WGS sequence"/>
</dbReference>
<organism evidence="3 4">
    <name type="scientific">Porphyridium purpureum</name>
    <name type="common">Red alga</name>
    <name type="synonym">Porphyridium cruentum</name>
    <dbReference type="NCBI Taxonomy" id="35688"/>
    <lineage>
        <taxon>Eukaryota</taxon>
        <taxon>Rhodophyta</taxon>
        <taxon>Bangiophyceae</taxon>
        <taxon>Porphyridiales</taxon>
        <taxon>Porphyridiaceae</taxon>
        <taxon>Porphyridium</taxon>
    </lineage>
</organism>
<evidence type="ECO:0000256" key="1">
    <source>
        <dbReference type="SAM" id="MobiDB-lite"/>
    </source>
</evidence>
<dbReference type="AlphaFoldDB" id="A0A5J4YTF1"/>
<keyword evidence="4" id="KW-1185">Reference proteome</keyword>
<keyword evidence="2" id="KW-0472">Membrane</keyword>
<evidence type="ECO:0000313" key="4">
    <source>
        <dbReference type="Proteomes" id="UP000324585"/>
    </source>
</evidence>
<name>A0A5J4YTF1_PORPP</name>
<feature type="transmembrane region" description="Helical" evidence="2">
    <location>
        <begin position="12"/>
        <end position="34"/>
    </location>
</feature>
<comment type="caution">
    <text evidence="3">The sequence shown here is derived from an EMBL/GenBank/DDBJ whole genome shotgun (WGS) entry which is preliminary data.</text>
</comment>
<evidence type="ECO:0000313" key="3">
    <source>
        <dbReference type="EMBL" id="KAA8494769.1"/>
    </source>
</evidence>
<keyword evidence="2" id="KW-0812">Transmembrane</keyword>
<accession>A0A5J4YTF1</accession>
<dbReference type="EMBL" id="VRMN01000004">
    <property type="protein sequence ID" value="KAA8494769.1"/>
    <property type="molecule type" value="Genomic_DNA"/>
</dbReference>
<sequence>MALRGGLPPAPLTVMNVVSVLAVFSAGALIAVTGSQLRKHARMRGKNKPSSSNVAKPDEEPDAVQVVRNAFRVNEDVPIEDLVEVYEDLRKQLPKMFKIIGQHVIAPVCVKVFDLLVQ</sequence>